<dbReference type="SMART" id="SM00034">
    <property type="entry name" value="CLECT"/>
    <property type="match status" value="1"/>
</dbReference>
<dbReference type="InterPro" id="IPR016187">
    <property type="entry name" value="CTDL_fold"/>
</dbReference>
<name>A0AAV3YTS6_9GAST</name>
<evidence type="ECO:0000256" key="2">
    <source>
        <dbReference type="SAM" id="SignalP"/>
    </source>
</evidence>
<proteinExistence type="predicted"/>
<comment type="caution">
    <text evidence="1">Lacks conserved residue(s) required for the propagation of feature annotation.</text>
</comment>
<keyword evidence="2" id="KW-0732">Signal</keyword>
<dbReference type="InterPro" id="IPR001304">
    <property type="entry name" value="C-type_lectin-like"/>
</dbReference>
<dbReference type="InterPro" id="IPR003582">
    <property type="entry name" value="ShKT_dom"/>
</dbReference>
<dbReference type="Pfam" id="PF01549">
    <property type="entry name" value="ShK"/>
    <property type="match status" value="2"/>
</dbReference>
<keyword evidence="1" id="KW-1015">Disulfide bond</keyword>
<dbReference type="EMBL" id="BLXT01001517">
    <property type="protein sequence ID" value="GFN86356.1"/>
    <property type="molecule type" value="Genomic_DNA"/>
</dbReference>
<gene>
    <name evidence="4" type="ORF">PoB_001286200</name>
</gene>
<dbReference type="SMART" id="SM00254">
    <property type="entry name" value="ShKT"/>
    <property type="match status" value="2"/>
</dbReference>
<evidence type="ECO:0000313" key="5">
    <source>
        <dbReference type="Proteomes" id="UP000735302"/>
    </source>
</evidence>
<sequence length="237" mass="26579">MTNAIIFHAFEVVLLLLTLREIKGAEYIGCPPGWIHFTDTCYLIRGGHDSWDTADLQCKNYGAELAVLRYVEQQDFINSQLHLKCVDRDESCPQRANNGDCLKLGQLMKSSCPFSCGLCSSLCENAYDQPGICASRAAEGYCDIYPVIMMKDCMKSCGCNGYSDEYWVSESLAVYQWYEPRYIKKCVILRIQNGILYEAPCTGVAGYICEMKEQVLQLPAVDSSRTGCPVVNVTFLE</sequence>
<feature type="chain" id="PRO_5043819888" evidence="2">
    <location>
        <begin position="25"/>
        <end position="237"/>
    </location>
</feature>
<keyword evidence="5" id="KW-1185">Reference proteome</keyword>
<protein>
    <submittedName>
        <fullName evidence="4">C-type lectin domain family 7 member a</fullName>
    </submittedName>
</protein>
<dbReference type="SUPFAM" id="SSF56436">
    <property type="entry name" value="C-type lectin-like"/>
    <property type="match status" value="1"/>
</dbReference>
<dbReference type="Gene3D" id="3.10.100.10">
    <property type="entry name" value="Mannose-Binding Protein A, subunit A"/>
    <property type="match status" value="1"/>
</dbReference>
<feature type="signal peptide" evidence="2">
    <location>
        <begin position="1"/>
        <end position="24"/>
    </location>
</feature>
<evidence type="ECO:0000313" key="4">
    <source>
        <dbReference type="EMBL" id="GFN86356.1"/>
    </source>
</evidence>
<feature type="disulfide bond" evidence="1">
    <location>
        <begin position="85"/>
        <end position="119"/>
    </location>
</feature>
<dbReference type="AlphaFoldDB" id="A0AAV3YTS6"/>
<dbReference type="PROSITE" id="PS51670">
    <property type="entry name" value="SHKT"/>
    <property type="match status" value="1"/>
</dbReference>
<evidence type="ECO:0000259" key="3">
    <source>
        <dbReference type="PROSITE" id="PS51670"/>
    </source>
</evidence>
<reference evidence="4 5" key="1">
    <citation type="journal article" date="2021" name="Elife">
        <title>Chloroplast acquisition without the gene transfer in kleptoplastic sea slugs, Plakobranchus ocellatus.</title>
        <authorList>
            <person name="Maeda T."/>
            <person name="Takahashi S."/>
            <person name="Yoshida T."/>
            <person name="Shimamura S."/>
            <person name="Takaki Y."/>
            <person name="Nagai Y."/>
            <person name="Toyoda A."/>
            <person name="Suzuki Y."/>
            <person name="Arimoto A."/>
            <person name="Ishii H."/>
            <person name="Satoh N."/>
            <person name="Nishiyama T."/>
            <person name="Hasebe M."/>
            <person name="Maruyama T."/>
            <person name="Minagawa J."/>
            <person name="Obokata J."/>
            <person name="Shigenobu S."/>
        </authorList>
    </citation>
    <scope>NUCLEOTIDE SEQUENCE [LARGE SCALE GENOMIC DNA]</scope>
</reference>
<accession>A0AAV3YTS6</accession>
<feature type="domain" description="ShKT" evidence="3">
    <location>
        <begin position="85"/>
        <end position="119"/>
    </location>
</feature>
<comment type="caution">
    <text evidence="4">The sequence shown here is derived from an EMBL/GenBank/DDBJ whole genome shotgun (WGS) entry which is preliminary data.</text>
</comment>
<evidence type="ECO:0000256" key="1">
    <source>
        <dbReference type="PROSITE-ProRule" id="PRU01005"/>
    </source>
</evidence>
<dbReference type="InterPro" id="IPR016186">
    <property type="entry name" value="C-type_lectin-like/link_sf"/>
</dbReference>
<dbReference type="Proteomes" id="UP000735302">
    <property type="component" value="Unassembled WGS sequence"/>
</dbReference>
<organism evidence="4 5">
    <name type="scientific">Plakobranchus ocellatus</name>
    <dbReference type="NCBI Taxonomy" id="259542"/>
    <lineage>
        <taxon>Eukaryota</taxon>
        <taxon>Metazoa</taxon>
        <taxon>Spiralia</taxon>
        <taxon>Lophotrochozoa</taxon>
        <taxon>Mollusca</taxon>
        <taxon>Gastropoda</taxon>
        <taxon>Heterobranchia</taxon>
        <taxon>Euthyneura</taxon>
        <taxon>Panpulmonata</taxon>
        <taxon>Sacoglossa</taxon>
        <taxon>Placobranchoidea</taxon>
        <taxon>Plakobranchidae</taxon>
        <taxon>Plakobranchus</taxon>
    </lineage>
</organism>